<feature type="region of interest" description="Disordered" evidence="7">
    <location>
        <begin position="320"/>
        <end position="344"/>
    </location>
</feature>
<dbReference type="AlphaFoldDB" id="A0AAD8YE50"/>
<dbReference type="InterPro" id="IPR002464">
    <property type="entry name" value="DNA/RNA_helicase_DEAH_CS"/>
</dbReference>
<reference evidence="10" key="1">
    <citation type="submission" date="2023-06" db="EMBL/GenBank/DDBJ databases">
        <title>Survivors Of The Sea: Transcriptome response of Skeletonema marinoi to long-term dormancy.</title>
        <authorList>
            <person name="Pinder M.I.M."/>
            <person name="Kourtchenko O."/>
            <person name="Robertson E.K."/>
            <person name="Larsson T."/>
            <person name="Maumus F."/>
            <person name="Osuna-Cruz C.M."/>
            <person name="Vancaester E."/>
            <person name="Stenow R."/>
            <person name="Vandepoele K."/>
            <person name="Ploug H."/>
            <person name="Bruchert V."/>
            <person name="Godhe A."/>
            <person name="Topel M."/>
        </authorList>
    </citation>
    <scope>NUCLEOTIDE SEQUENCE</scope>
    <source>
        <strain evidence="10">R05AC</strain>
    </source>
</reference>
<dbReference type="PANTHER" id="PTHR18934">
    <property type="entry name" value="ATP-DEPENDENT RNA HELICASE"/>
    <property type="match status" value="1"/>
</dbReference>
<dbReference type="CDD" id="cd18791">
    <property type="entry name" value="SF2_C_RHA"/>
    <property type="match status" value="1"/>
</dbReference>
<keyword evidence="11" id="KW-1185">Reference proteome</keyword>
<dbReference type="Pfam" id="PF21010">
    <property type="entry name" value="HA2_C"/>
    <property type="match status" value="1"/>
</dbReference>
<evidence type="ECO:0000256" key="2">
    <source>
        <dbReference type="ARBA" id="ARBA00022741"/>
    </source>
</evidence>
<keyword evidence="4 10" id="KW-0347">Helicase</keyword>
<dbReference type="Gene3D" id="1.20.120.1080">
    <property type="match status" value="1"/>
</dbReference>
<dbReference type="EC" id="3.6.4.13" evidence="1"/>
<dbReference type="Pfam" id="PF04408">
    <property type="entry name" value="WHD_HA2"/>
    <property type="match status" value="1"/>
</dbReference>
<proteinExistence type="predicted"/>
<feature type="region of interest" description="Disordered" evidence="7">
    <location>
        <begin position="15"/>
        <end position="132"/>
    </location>
</feature>
<evidence type="ECO:0000313" key="11">
    <source>
        <dbReference type="Proteomes" id="UP001224775"/>
    </source>
</evidence>
<evidence type="ECO:0000256" key="1">
    <source>
        <dbReference type="ARBA" id="ARBA00012552"/>
    </source>
</evidence>
<organism evidence="10 11">
    <name type="scientific">Skeletonema marinoi</name>
    <dbReference type="NCBI Taxonomy" id="267567"/>
    <lineage>
        <taxon>Eukaryota</taxon>
        <taxon>Sar</taxon>
        <taxon>Stramenopiles</taxon>
        <taxon>Ochrophyta</taxon>
        <taxon>Bacillariophyta</taxon>
        <taxon>Coscinodiscophyceae</taxon>
        <taxon>Thalassiosirophycidae</taxon>
        <taxon>Thalassiosirales</taxon>
        <taxon>Skeletonemataceae</taxon>
        <taxon>Skeletonema</taxon>
        <taxon>Skeletonema marinoi-dohrnii complex</taxon>
    </lineage>
</organism>
<dbReference type="GO" id="GO:0005524">
    <property type="term" value="F:ATP binding"/>
    <property type="evidence" value="ECO:0007669"/>
    <property type="project" value="UniProtKB-KW"/>
</dbReference>
<dbReference type="GO" id="GO:0005730">
    <property type="term" value="C:nucleolus"/>
    <property type="evidence" value="ECO:0007669"/>
    <property type="project" value="TreeGrafter"/>
</dbReference>
<dbReference type="Proteomes" id="UP001224775">
    <property type="component" value="Unassembled WGS sequence"/>
</dbReference>
<dbReference type="GO" id="GO:0003725">
    <property type="term" value="F:double-stranded RNA binding"/>
    <property type="evidence" value="ECO:0007669"/>
    <property type="project" value="TreeGrafter"/>
</dbReference>
<dbReference type="EMBL" id="JATAAI010000009">
    <property type="protein sequence ID" value="KAK1743345.1"/>
    <property type="molecule type" value="Genomic_DNA"/>
</dbReference>
<dbReference type="InterPro" id="IPR007502">
    <property type="entry name" value="Helicase-assoc_dom"/>
</dbReference>
<comment type="catalytic activity">
    <reaction evidence="6">
        <text>ATP + H2O = ADP + phosphate + H(+)</text>
        <dbReference type="Rhea" id="RHEA:13065"/>
        <dbReference type="ChEBI" id="CHEBI:15377"/>
        <dbReference type="ChEBI" id="CHEBI:15378"/>
        <dbReference type="ChEBI" id="CHEBI:30616"/>
        <dbReference type="ChEBI" id="CHEBI:43474"/>
        <dbReference type="ChEBI" id="CHEBI:456216"/>
        <dbReference type="EC" id="3.6.4.13"/>
    </reaction>
</comment>
<dbReference type="SMART" id="SM00847">
    <property type="entry name" value="HA2"/>
    <property type="match status" value="1"/>
</dbReference>
<dbReference type="GO" id="GO:0045943">
    <property type="term" value="P:positive regulation of transcription by RNA polymerase I"/>
    <property type="evidence" value="ECO:0007669"/>
    <property type="project" value="TreeGrafter"/>
</dbReference>
<dbReference type="InterPro" id="IPR011545">
    <property type="entry name" value="DEAD/DEAH_box_helicase_dom"/>
</dbReference>
<dbReference type="PROSITE" id="PS51192">
    <property type="entry name" value="HELICASE_ATP_BIND_1"/>
    <property type="match status" value="1"/>
</dbReference>
<evidence type="ECO:0000256" key="3">
    <source>
        <dbReference type="ARBA" id="ARBA00022801"/>
    </source>
</evidence>
<dbReference type="Pfam" id="PF00270">
    <property type="entry name" value="DEAD"/>
    <property type="match status" value="1"/>
</dbReference>
<feature type="compositionally biased region" description="Basic and acidic residues" evidence="7">
    <location>
        <begin position="325"/>
        <end position="344"/>
    </location>
</feature>
<dbReference type="SUPFAM" id="SSF52540">
    <property type="entry name" value="P-loop containing nucleoside triphosphate hydrolases"/>
    <property type="match status" value="1"/>
</dbReference>
<dbReference type="InterPro" id="IPR048333">
    <property type="entry name" value="HA2_WH"/>
</dbReference>
<dbReference type="PROSITE" id="PS00690">
    <property type="entry name" value="DEAH_ATP_HELICASE"/>
    <property type="match status" value="1"/>
</dbReference>
<evidence type="ECO:0000259" key="9">
    <source>
        <dbReference type="PROSITE" id="PS51194"/>
    </source>
</evidence>
<dbReference type="GO" id="GO:0003724">
    <property type="term" value="F:RNA helicase activity"/>
    <property type="evidence" value="ECO:0007669"/>
    <property type="project" value="UniProtKB-EC"/>
</dbReference>
<dbReference type="SMART" id="SM00490">
    <property type="entry name" value="HELICc"/>
    <property type="match status" value="1"/>
</dbReference>
<feature type="compositionally biased region" description="Basic residues" evidence="7">
    <location>
        <begin position="29"/>
        <end position="39"/>
    </location>
</feature>
<keyword evidence="3 10" id="KW-0378">Hydrolase</keyword>
<sequence length="920" mass="101081">MTDIIDDYAAFDIGTVVEEPQAISSNKQQPKKRRRRKRSLSQGSYASETSASSHHVTTSPDDGNTKHLPTEITASTTPGGSSTGLDSTGKKKSKKKKKKKKHKKSIIDNGSADSDEDSKSPQPKSKSKIIVPAQGPLKGMLIKERTNLPVYQHRAEICKLAADNDVILVVAETGSGKSTQIPAYIYQSGMLTIFAKQAIAALKSRPKRKYGRTICVTQPRRVAAITLAKRVCDELGCNPGETVGHRVRFDDTTDVRGHDTTKIIYATDGMLLREAISDPLLQRYGMVVLDEAHERSLQTDVLFGVVKRAMAARQASSSSNVDSLAKLDDSNDDESHSDKDSETLRNMREMATSLGLPPLKVCVMSATLDVETFQNFFPGSAMIKIPGRQFPVQLAYTDVPQEDYLDAALKTAIQIQKYGEEGDVLIFLPGQDEIEDLATLLKRHFEDLEPDDAPENGANNIVQNIKGIGTSIDSGSTVMVNGVLICVLYAALPPEQQMLAFRSKPDGCTRKIIISTNIAETSVTLDGIKYVVDCGKHKSREYVSSTGMESLGVVDISKAQAAQRMGRAGRVSEGVCLRLYPEVAFDSLEETTVPEILRVNLAQVVLQLKGMGVHDPRSFSFLTPPSPENIEKSFELLGALGAIDEEMKLTSYGKEMSKLPLDPVFAHLLLQSSKFECVDEILTVVSMLSAENIFFRPGGRGDDSGGLAAKSAAAHRRFASHEGDLPTLLNVYKAWRKEAIYISASQPSKMRKKLEKEMINKKGPSSKMLHGDWCKQNFISGRALARAHDVRSQLSELCVRSAEKNGLAMDIHLSCNAEMTSFFQCICAGLFLQVATRLPAPPQDKKSSRAGHIPTTRGHYKTRQGKQSVSIHPLSFLFGRNPAPKCVVYTDLLYTSKLYIRGVTQIREEWLDDFEFGSLD</sequence>
<dbReference type="Gene3D" id="3.40.50.300">
    <property type="entry name" value="P-loop containing nucleotide triphosphate hydrolases"/>
    <property type="match status" value="2"/>
</dbReference>
<evidence type="ECO:0000259" key="8">
    <source>
        <dbReference type="PROSITE" id="PS51192"/>
    </source>
</evidence>
<dbReference type="InterPro" id="IPR014001">
    <property type="entry name" value="Helicase_ATP-bd"/>
</dbReference>
<dbReference type="PROSITE" id="PS51194">
    <property type="entry name" value="HELICASE_CTER"/>
    <property type="match status" value="1"/>
</dbReference>
<dbReference type="InterPro" id="IPR027417">
    <property type="entry name" value="P-loop_NTPase"/>
</dbReference>
<feature type="domain" description="Helicase ATP-binding" evidence="8">
    <location>
        <begin position="158"/>
        <end position="386"/>
    </location>
</feature>
<dbReference type="GO" id="GO:0016787">
    <property type="term" value="F:hydrolase activity"/>
    <property type="evidence" value="ECO:0007669"/>
    <property type="project" value="UniProtKB-KW"/>
</dbReference>
<name>A0AAD8YE50_9STRA</name>
<protein>
    <recommendedName>
        <fullName evidence="1">RNA helicase</fullName>
        <ecNumber evidence="1">3.6.4.13</ecNumber>
    </recommendedName>
</protein>
<evidence type="ECO:0000256" key="6">
    <source>
        <dbReference type="ARBA" id="ARBA00047984"/>
    </source>
</evidence>
<comment type="caution">
    <text evidence="10">The sequence shown here is derived from an EMBL/GenBank/DDBJ whole genome shotgun (WGS) entry which is preliminary data.</text>
</comment>
<dbReference type="PANTHER" id="PTHR18934:SF118">
    <property type="entry name" value="ATP-DEPENDENT RNA HELICASE DHX33"/>
    <property type="match status" value="1"/>
</dbReference>
<keyword evidence="2" id="KW-0547">Nucleotide-binding</keyword>
<dbReference type="InterPro" id="IPR001650">
    <property type="entry name" value="Helicase_C-like"/>
</dbReference>
<dbReference type="InterPro" id="IPR011709">
    <property type="entry name" value="DEAD-box_helicase_OB_fold"/>
</dbReference>
<dbReference type="SMART" id="SM00487">
    <property type="entry name" value="DEXDc"/>
    <property type="match status" value="1"/>
</dbReference>
<evidence type="ECO:0000256" key="5">
    <source>
        <dbReference type="ARBA" id="ARBA00022840"/>
    </source>
</evidence>
<feature type="domain" description="Helicase C-terminal" evidence="9">
    <location>
        <begin position="414"/>
        <end position="612"/>
    </location>
</feature>
<dbReference type="Pfam" id="PF07717">
    <property type="entry name" value="OB_NTP_bind"/>
    <property type="match status" value="1"/>
</dbReference>
<evidence type="ECO:0000313" key="10">
    <source>
        <dbReference type="EMBL" id="KAK1743345.1"/>
    </source>
</evidence>
<feature type="compositionally biased region" description="Polar residues" evidence="7">
    <location>
        <begin position="40"/>
        <end position="62"/>
    </location>
</feature>
<feature type="compositionally biased region" description="Basic residues" evidence="7">
    <location>
        <begin position="90"/>
        <end position="104"/>
    </location>
</feature>
<dbReference type="Pfam" id="PF00271">
    <property type="entry name" value="Helicase_C"/>
    <property type="match status" value="1"/>
</dbReference>
<keyword evidence="5" id="KW-0067">ATP-binding</keyword>
<evidence type="ECO:0000256" key="7">
    <source>
        <dbReference type="SAM" id="MobiDB-lite"/>
    </source>
</evidence>
<feature type="compositionally biased region" description="Low complexity" evidence="7">
    <location>
        <begin position="75"/>
        <end position="87"/>
    </location>
</feature>
<accession>A0AAD8YE50</accession>
<evidence type="ECO:0000256" key="4">
    <source>
        <dbReference type="ARBA" id="ARBA00022806"/>
    </source>
</evidence>
<feature type="region of interest" description="Disordered" evidence="7">
    <location>
        <begin position="842"/>
        <end position="864"/>
    </location>
</feature>
<gene>
    <name evidence="10" type="ORF">QTG54_005966</name>
</gene>